<accession>A0AA42CFG2</accession>
<comment type="caution">
    <text evidence="2">The sequence shown here is derived from an EMBL/GenBank/DDBJ whole genome shotgun (WGS) entry which is preliminary data.</text>
</comment>
<feature type="compositionally biased region" description="Pro residues" evidence="1">
    <location>
        <begin position="1"/>
        <end position="11"/>
    </location>
</feature>
<feature type="region of interest" description="Disordered" evidence="1">
    <location>
        <begin position="1"/>
        <end position="24"/>
    </location>
</feature>
<dbReference type="InterPro" id="IPR029063">
    <property type="entry name" value="SAM-dependent_MTases_sf"/>
</dbReference>
<dbReference type="RefSeq" id="WP_264715394.1">
    <property type="nucleotide sequence ID" value="NZ_JAPDNT010000021.1"/>
</dbReference>
<name>A0AA42CFG2_9PROT</name>
<evidence type="ECO:0000256" key="1">
    <source>
        <dbReference type="SAM" id="MobiDB-lite"/>
    </source>
</evidence>
<dbReference type="NCBIfam" id="TIGR01444">
    <property type="entry name" value="fkbM_fam"/>
    <property type="match status" value="1"/>
</dbReference>
<dbReference type="InterPro" id="IPR006342">
    <property type="entry name" value="FkbM_mtfrase"/>
</dbReference>
<gene>
    <name evidence="2" type="ORF">OL599_18630</name>
</gene>
<reference evidence="2" key="1">
    <citation type="submission" date="2022-09" db="EMBL/GenBank/DDBJ databases">
        <title>Rhodovastum sp. nov. RN2-1 isolated from soil in Seongnam, South Korea.</title>
        <authorList>
            <person name="Le N.T."/>
        </authorList>
    </citation>
    <scope>NUCLEOTIDE SEQUENCE</scope>
    <source>
        <strain evidence="2">RN2-1</strain>
    </source>
</reference>
<dbReference type="AlphaFoldDB" id="A0AA42CFG2"/>
<evidence type="ECO:0000313" key="3">
    <source>
        <dbReference type="Proteomes" id="UP001165679"/>
    </source>
</evidence>
<dbReference type="SUPFAM" id="SSF53335">
    <property type="entry name" value="S-adenosyl-L-methionine-dependent methyltransferases"/>
    <property type="match status" value="1"/>
</dbReference>
<sequence>MTGSDSPPPAIAPADATGPGSSSTLQQDLLRKMEMEAAMVAAPQDKRLRAAYFDMLIGFAGVRTGLSQAMLPELGHPLYFRCGSTDVINLAQIFRDGAYAFPMRATPARILDLGAYAGYAAVYLACRFPAAEIACAGPCPGSFRLLTLNTTPYRNIRAMNLAAWHSNTRLGVAARYFGDWGTQLQDQMPDADRTLPACTVGEILRRLGWDQVDFVKCDIEGSERAVFADSSQRWLHTLDVLAIETHDTIAAGCSEAVANCFDPAFYEHARHGEADLYQRRIPFRALPNPPPRTVFLINSEPGLFPIALQDVAQKSWGFFTFDGDSCQLHPNGAGERPARVIFPRTLDGHTRFVATLHHAGNPAAAVRFTVIVEREDGGEILRAEHALAARESHAFTVGLPALTGRHRIILQTEMAPGAPHNFNAWARWIAPRVA</sequence>
<dbReference type="Gene3D" id="3.40.50.150">
    <property type="entry name" value="Vaccinia Virus protein VP39"/>
    <property type="match status" value="1"/>
</dbReference>
<organism evidence="2 3">
    <name type="scientific">Limobrevibacterium gyesilva</name>
    <dbReference type="NCBI Taxonomy" id="2991712"/>
    <lineage>
        <taxon>Bacteria</taxon>
        <taxon>Pseudomonadati</taxon>
        <taxon>Pseudomonadota</taxon>
        <taxon>Alphaproteobacteria</taxon>
        <taxon>Acetobacterales</taxon>
        <taxon>Acetobacteraceae</taxon>
        <taxon>Limobrevibacterium</taxon>
    </lineage>
</organism>
<keyword evidence="2" id="KW-0489">Methyltransferase</keyword>
<protein>
    <submittedName>
        <fullName evidence="2">FkbM family methyltransferase</fullName>
    </submittedName>
</protein>
<dbReference type="Proteomes" id="UP001165679">
    <property type="component" value="Unassembled WGS sequence"/>
</dbReference>
<dbReference type="GO" id="GO:0032259">
    <property type="term" value="P:methylation"/>
    <property type="evidence" value="ECO:0007669"/>
    <property type="project" value="UniProtKB-KW"/>
</dbReference>
<dbReference type="EMBL" id="JAPDNT010000021">
    <property type="protein sequence ID" value="MCW3476584.1"/>
    <property type="molecule type" value="Genomic_DNA"/>
</dbReference>
<keyword evidence="2" id="KW-0808">Transferase</keyword>
<reference evidence="2" key="2">
    <citation type="submission" date="2022-10" db="EMBL/GenBank/DDBJ databases">
        <authorList>
            <person name="Trinh H.N."/>
        </authorList>
    </citation>
    <scope>NUCLEOTIDE SEQUENCE</scope>
    <source>
        <strain evidence="2">RN2-1</strain>
    </source>
</reference>
<evidence type="ECO:0000313" key="2">
    <source>
        <dbReference type="EMBL" id="MCW3476584.1"/>
    </source>
</evidence>
<dbReference type="GO" id="GO:0008168">
    <property type="term" value="F:methyltransferase activity"/>
    <property type="evidence" value="ECO:0007669"/>
    <property type="project" value="UniProtKB-KW"/>
</dbReference>
<keyword evidence="3" id="KW-1185">Reference proteome</keyword>
<proteinExistence type="predicted"/>